<organism evidence="2 3">
    <name type="scientific">Tropilaelaps mercedesae</name>
    <dbReference type="NCBI Taxonomy" id="418985"/>
    <lineage>
        <taxon>Eukaryota</taxon>
        <taxon>Metazoa</taxon>
        <taxon>Ecdysozoa</taxon>
        <taxon>Arthropoda</taxon>
        <taxon>Chelicerata</taxon>
        <taxon>Arachnida</taxon>
        <taxon>Acari</taxon>
        <taxon>Parasitiformes</taxon>
        <taxon>Mesostigmata</taxon>
        <taxon>Gamasina</taxon>
        <taxon>Dermanyssoidea</taxon>
        <taxon>Laelapidae</taxon>
        <taxon>Tropilaelaps</taxon>
    </lineage>
</organism>
<sequence length="741" mass="82727">MMNVLMLLLLEPELLRGSAVQAHRNPYAQHAQQRSRRFQDKVKAFWEILQEAEEKPPERELTKAEQIALQGLPKLGEAVTCVIHIRESKEFKSPSPEFGQCSAMCGVGCTHLHVVARRAVGSHVNAYKSSGLYPGPPFPPTKLEVLRWPPLCSDWPVQTSGGTRPRDPRLSRLLPRSSVKWPLQLRLPLCWFCGHQRPLPPPSRPDDRRSNDVAEEALGRVGDVKRLGLGRTSSMRAERQARLLRACSTHPSHSERLISADWVERPLHGCSFTRAICDVQRGCKGVLATPTILDVVVASDAARGVFQQCADIPLWPQGLTGLSADEKDKREIERGCAASQTLWGREEADARSAFVTAKHQLGHGGPSAPGAFAGCIAELRAELPTCKNKRQSLRPKRGERRPRGCECVRMISQRRPRKINKNRAVDQDERGLCNLLKTLLKTYQIFIGDFCLFLKVPQMSAVSMHAGARREHGRLTFYSRFSASGLGGPYAELGPAKSDRSDHPNAIKTSGNFHLECIRKNCVRMSRRKASVERISSALTVVAKFTKVRSQSFLIQFSGGRPLKCENVRALNAEMVARRKTNLQGSVQSAYEDLANFQGALDPTVTRRRFHSKRMFSTFSRASTLLVKSPSEYFILEWNSFFPRLVPSTYRQRNEQDAQCVPDTNDFPSNNRKMTSNGYYWMRRSDTTSEHPIGASRYKTPAFIVLTNAACVGFLLQPNTQIGAVGSGGRNRSVVSIAPLV</sequence>
<comment type="caution">
    <text evidence="2">The sequence shown here is derived from an EMBL/GenBank/DDBJ whole genome shotgun (WGS) entry which is preliminary data.</text>
</comment>
<gene>
    <name evidence="2" type="ORF">BIW11_04493</name>
</gene>
<dbReference type="Proteomes" id="UP000192247">
    <property type="component" value="Unassembled WGS sequence"/>
</dbReference>
<evidence type="ECO:0000256" key="1">
    <source>
        <dbReference type="SAM" id="SignalP"/>
    </source>
</evidence>
<dbReference type="EMBL" id="MNPL01023304">
    <property type="protein sequence ID" value="OQR68810.1"/>
    <property type="molecule type" value="Genomic_DNA"/>
</dbReference>
<keyword evidence="3" id="KW-1185">Reference proteome</keyword>
<evidence type="ECO:0000313" key="3">
    <source>
        <dbReference type="Proteomes" id="UP000192247"/>
    </source>
</evidence>
<protein>
    <submittedName>
        <fullName evidence="2">Sodium/calcium exchanger 1-like</fullName>
    </submittedName>
</protein>
<feature type="chain" id="PRO_5012167231" evidence="1">
    <location>
        <begin position="18"/>
        <end position="741"/>
    </location>
</feature>
<proteinExistence type="predicted"/>
<reference evidence="2 3" key="1">
    <citation type="journal article" date="2017" name="Gigascience">
        <title>Draft genome of the honey bee ectoparasitic mite, Tropilaelaps mercedesae, is shaped by the parasitic life history.</title>
        <authorList>
            <person name="Dong X."/>
            <person name="Armstrong S.D."/>
            <person name="Xia D."/>
            <person name="Makepeace B.L."/>
            <person name="Darby A.C."/>
            <person name="Kadowaki T."/>
        </authorList>
    </citation>
    <scope>NUCLEOTIDE SEQUENCE [LARGE SCALE GENOMIC DNA]</scope>
    <source>
        <strain evidence="2">Wuxi-XJTLU</strain>
    </source>
</reference>
<dbReference type="InParanoid" id="A0A1V9X5D8"/>
<feature type="signal peptide" evidence="1">
    <location>
        <begin position="1"/>
        <end position="17"/>
    </location>
</feature>
<keyword evidence="1" id="KW-0732">Signal</keyword>
<name>A0A1V9X5D8_9ACAR</name>
<accession>A0A1V9X5D8</accession>
<evidence type="ECO:0000313" key="2">
    <source>
        <dbReference type="EMBL" id="OQR68810.1"/>
    </source>
</evidence>
<dbReference type="AlphaFoldDB" id="A0A1V9X5D8"/>